<dbReference type="Pfam" id="PF01412">
    <property type="entry name" value="ArfGap"/>
    <property type="match status" value="1"/>
</dbReference>
<evidence type="ECO:0000256" key="3">
    <source>
        <dbReference type="ARBA" id="ARBA00022771"/>
    </source>
</evidence>
<evidence type="ECO:0000313" key="8">
    <source>
        <dbReference type="EMBL" id="KAG5473411.1"/>
    </source>
</evidence>
<feature type="domain" description="Arf-GAP" evidence="7">
    <location>
        <begin position="86"/>
        <end position="210"/>
    </location>
</feature>
<dbReference type="InterPro" id="IPR001164">
    <property type="entry name" value="ArfGAP_dom"/>
</dbReference>
<dbReference type="FunFam" id="1.10.220.150:FF:000009">
    <property type="entry name" value="stromal membrane-associated protein 1 isoform X1"/>
    <property type="match status" value="1"/>
</dbReference>
<accession>A0A836H997</accession>
<evidence type="ECO:0000256" key="4">
    <source>
        <dbReference type="ARBA" id="ARBA00022833"/>
    </source>
</evidence>
<keyword evidence="1" id="KW-0343">GTPase activation</keyword>
<dbReference type="PANTHER" id="PTHR45705">
    <property type="entry name" value="FI20236P1"/>
    <property type="match status" value="1"/>
</dbReference>
<dbReference type="KEGG" id="loi:92359411"/>
<evidence type="ECO:0000256" key="2">
    <source>
        <dbReference type="ARBA" id="ARBA00022723"/>
    </source>
</evidence>
<keyword evidence="9" id="KW-1185">Reference proteome</keyword>
<dbReference type="PANTHER" id="PTHR45705:SF1">
    <property type="entry name" value="FI20236P1"/>
    <property type="match status" value="1"/>
</dbReference>
<feature type="compositionally biased region" description="Basic residues" evidence="6">
    <location>
        <begin position="38"/>
        <end position="53"/>
    </location>
</feature>
<keyword evidence="3 5" id="KW-0863">Zinc-finger</keyword>
<dbReference type="Gene3D" id="1.10.220.150">
    <property type="entry name" value="Arf GTPase activating protein"/>
    <property type="match status" value="1"/>
</dbReference>
<reference evidence="9" key="1">
    <citation type="journal article" date="2021" name="Microbiol. Resour. Announc.">
        <title>LGAAP: Leishmaniinae Genome Assembly and Annotation Pipeline.</title>
        <authorList>
            <person name="Almutairi H."/>
            <person name="Urbaniak M.D."/>
            <person name="Bates M.D."/>
            <person name="Jariyapan N."/>
            <person name="Kwakye-Nuako G."/>
            <person name="Thomaz-Soccol V."/>
            <person name="Al-Salem W.S."/>
            <person name="Dillon R.J."/>
            <person name="Bates P.A."/>
            <person name="Gatherer D."/>
        </authorList>
    </citation>
    <scope>NUCLEOTIDE SEQUENCE [LARGE SCALE GENOMIC DNA]</scope>
</reference>
<dbReference type="SUPFAM" id="SSF57863">
    <property type="entry name" value="ArfGap/RecO-like zinc finger"/>
    <property type="match status" value="1"/>
</dbReference>
<dbReference type="InterPro" id="IPR051718">
    <property type="entry name" value="ARF_GTPase-activating"/>
</dbReference>
<evidence type="ECO:0000259" key="7">
    <source>
        <dbReference type="PROSITE" id="PS50115"/>
    </source>
</evidence>
<dbReference type="Proteomes" id="UP000674143">
    <property type="component" value="Unassembled WGS sequence"/>
</dbReference>
<feature type="compositionally biased region" description="Low complexity" evidence="6">
    <location>
        <begin position="237"/>
        <end position="253"/>
    </location>
</feature>
<dbReference type="PRINTS" id="PR00405">
    <property type="entry name" value="REVINTRACTNG"/>
</dbReference>
<evidence type="ECO:0000313" key="9">
    <source>
        <dbReference type="Proteomes" id="UP000674143"/>
    </source>
</evidence>
<protein>
    <recommendedName>
        <fullName evidence="7">Arf-GAP domain-containing protein</fullName>
    </recommendedName>
</protein>
<dbReference type="RefSeq" id="XP_067061414.1">
    <property type="nucleotide sequence ID" value="XM_067205477.1"/>
</dbReference>
<dbReference type="InterPro" id="IPR038508">
    <property type="entry name" value="ArfGAP_dom_sf"/>
</dbReference>
<dbReference type="InterPro" id="IPR037278">
    <property type="entry name" value="ARFGAP/RecO"/>
</dbReference>
<name>A0A836H997_9TRYP</name>
<dbReference type="AlphaFoldDB" id="A0A836H997"/>
<dbReference type="GO" id="GO:0005096">
    <property type="term" value="F:GTPase activator activity"/>
    <property type="evidence" value="ECO:0007669"/>
    <property type="project" value="UniProtKB-KW"/>
</dbReference>
<sequence>MSFQDPEKPALAAAEVPVVDKPRERRHRVSKEDSAGGSRHHHHHSHDKKKRRKSADASTSSPTTSSAPKRRDAAANEEEEDWEGNRAAVERICAQYPNNVCADCGETGTRWASVNHGVFVCIRCSGVHRSLGVHISKVKSTNMDRWLLAEVCLMGAIGNAKAKALYEAHLPAGVRPAGGAGAAADDAIKSFIQRKYAQREFAMHNLKDVLGRLYKDTGYGRPKRASKPGAAAEGPLSSSMRASSSAAAPVDRAAVAGQRNDTMRALYGDAAAEMHRGASRKEKNAAALSAAASAPKPTYGTFGMVNVPPEEYEARWQRTLAVFSFVDAPQAADLAPEEEMPSRDQKEMSAAAETSLPDPNDTLAGRSLMGGAEATPEAVADTSFTV</sequence>
<reference evidence="9" key="2">
    <citation type="journal article" date="2021" name="Sci. Data">
        <title>Chromosome-scale genome sequencing, assembly and annotation of six genomes from subfamily Leishmaniinae.</title>
        <authorList>
            <person name="Almutairi H."/>
            <person name="Urbaniak M.D."/>
            <person name="Bates M.D."/>
            <person name="Jariyapan N."/>
            <person name="Kwakye-Nuako G."/>
            <person name="Thomaz Soccol V."/>
            <person name="Al-Salem W.S."/>
            <person name="Dillon R.J."/>
            <person name="Bates P.A."/>
            <person name="Gatherer D."/>
        </authorList>
    </citation>
    <scope>NUCLEOTIDE SEQUENCE [LARGE SCALE GENOMIC DNA]</scope>
</reference>
<feature type="region of interest" description="Disordered" evidence="6">
    <location>
        <begin position="1"/>
        <end position="84"/>
    </location>
</feature>
<comment type="caution">
    <text evidence="8">The sequence shown here is derived from an EMBL/GenBank/DDBJ whole genome shotgun (WGS) entry which is preliminary data.</text>
</comment>
<dbReference type="PROSITE" id="PS50115">
    <property type="entry name" value="ARFGAP"/>
    <property type="match status" value="1"/>
</dbReference>
<feature type="compositionally biased region" description="Low complexity" evidence="6">
    <location>
        <begin position="56"/>
        <end position="67"/>
    </location>
</feature>
<keyword evidence="4" id="KW-0862">Zinc</keyword>
<dbReference type="SMR" id="A0A836H997"/>
<dbReference type="GeneID" id="92359411"/>
<feature type="region of interest" description="Disordered" evidence="6">
    <location>
        <begin position="220"/>
        <end position="253"/>
    </location>
</feature>
<dbReference type="CDD" id="cd08204">
    <property type="entry name" value="ArfGap"/>
    <property type="match status" value="1"/>
</dbReference>
<dbReference type="SMART" id="SM00105">
    <property type="entry name" value="ArfGap"/>
    <property type="match status" value="1"/>
</dbReference>
<gene>
    <name evidence="8" type="ORF">LSCM4_03474</name>
</gene>
<proteinExistence type="predicted"/>
<evidence type="ECO:0000256" key="1">
    <source>
        <dbReference type="ARBA" id="ARBA00022468"/>
    </source>
</evidence>
<dbReference type="EMBL" id="JAFHLR010000029">
    <property type="protein sequence ID" value="KAG5473411.1"/>
    <property type="molecule type" value="Genomic_DNA"/>
</dbReference>
<evidence type="ECO:0000256" key="5">
    <source>
        <dbReference type="PROSITE-ProRule" id="PRU00288"/>
    </source>
</evidence>
<dbReference type="GO" id="GO:0005737">
    <property type="term" value="C:cytoplasm"/>
    <property type="evidence" value="ECO:0007669"/>
    <property type="project" value="TreeGrafter"/>
</dbReference>
<organism evidence="8 9">
    <name type="scientific">Leishmania orientalis</name>
    <dbReference type="NCBI Taxonomy" id="2249476"/>
    <lineage>
        <taxon>Eukaryota</taxon>
        <taxon>Discoba</taxon>
        <taxon>Euglenozoa</taxon>
        <taxon>Kinetoplastea</taxon>
        <taxon>Metakinetoplastina</taxon>
        <taxon>Trypanosomatida</taxon>
        <taxon>Trypanosomatidae</taxon>
        <taxon>Leishmaniinae</taxon>
        <taxon>Leishmania</taxon>
    </lineage>
</organism>
<dbReference type="GO" id="GO:0008270">
    <property type="term" value="F:zinc ion binding"/>
    <property type="evidence" value="ECO:0007669"/>
    <property type="project" value="UniProtKB-KW"/>
</dbReference>
<keyword evidence="2" id="KW-0479">Metal-binding</keyword>
<evidence type="ECO:0000256" key="6">
    <source>
        <dbReference type="SAM" id="MobiDB-lite"/>
    </source>
</evidence>
<feature type="region of interest" description="Disordered" evidence="6">
    <location>
        <begin position="333"/>
        <end position="386"/>
    </location>
</feature>